<feature type="region of interest" description="Disordered" evidence="1">
    <location>
        <begin position="818"/>
        <end position="837"/>
    </location>
</feature>
<dbReference type="eggNOG" id="COG1524">
    <property type="taxonomic scope" value="Bacteria"/>
</dbReference>
<dbReference type="Pfam" id="PF03372">
    <property type="entry name" value="Exo_endo_phos"/>
    <property type="match status" value="1"/>
</dbReference>
<dbReference type="InterPro" id="IPR017850">
    <property type="entry name" value="Alkaline_phosphatase_core_sf"/>
</dbReference>
<organism evidence="3 4">
    <name type="scientific">Desulfomicrobium baculatum (strain DSM 4028 / VKM B-1378 / X)</name>
    <name type="common">Desulfovibrio baculatus</name>
    <dbReference type="NCBI Taxonomy" id="525897"/>
    <lineage>
        <taxon>Bacteria</taxon>
        <taxon>Pseudomonadati</taxon>
        <taxon>Thermodesulfobacteriota</taxon>
        <taxon>Desulfovibrionia</taxon>
        <taxon>Desulfovibrionales</taxon>
        <taxon>Desulfomicrobiaceae</taxon>
        <taxon>Desulfomicrobium</taxon>
    </lineage>
</organism>
<dbReference type="STRING" id="525897.Dbac_1188"/>
<dbReference type="GO" id="GO:0006506">
    <property type="term" value="P:GPI anchor biosynthetic process"/>
    <property type="evidence" value="ECO:0007669"/>
    <property type="project" value="TreeGrafter"/>
</dbReference>
<feature type="domain" description="Endonuclease/exonuclease/phosphatase" evidence="2">
    <location>
        <begin position="572"/>
        <end position="800"/>
    </location>
</feature>
<name>C7LRE6_DESBD</name>
<dbReference type="InterPro" id="IPR051916">
    <property type="entry name" value="GPI-anchor_lipid_remodeler"/>
</dbReference>
<feature type="region of interest" description="Disordered" evidence="1">
    <location>
        <begin position="541"/>
        <end position="566"/>
    </location>
</feature>
<sequence>MIGRIEARLRLLRRKLSRTHWLLRFLHLSTSEGPANRPGLVMVQIDGLSLEQFNHALNKGKLPFLKRLIKREQYQVHTQYSGLPSSTPAVQGEIFYGIKTVVPAFSFLDREKGEMVRMFEPATAQQVEHELREQLARDGGDALCTGGSSYSNVFGGGADQDEAHFCASSLGWGSALRAANPFALLFMLVANINSVIRILILLVVELLIAPVDVVRGLYNGHNYINELKFIPARVAICVLLRELCVIGGKMDIQRGLPIVHINFLGYDEQSHRRGPGSLFAHWTLKGIDNAVERLWREAAHAPRRHYEVWVYSDHGQSRTTSYFKQQGYTILKAVNAAYAGLDEGVPIAAGRKRAPSVEAQRARLLGGGKARHLIPVKTTGGDESNGKVQVAGLGPVAFAYFPKALEPAELAHAARALVTRHKVPAVVTGRGEEHVRVWTADGEFLLPQQSAELFGEDHPFIDVIGEDLERLCRHRHAGDLTLLGWRKGVAPITFADENGSHAGLTHEETRAFSLLPMDAPLPDSTRGYHRPCDLREAALQHLGRPTPATLPRRAQARRERSQAPHSEQVRVMTYNVHSCVGIDGKLAAERIARVIAQANPDVVALQELDAGRARTGGEDQAQRIAHYLEMQHHFHPHIHVENEKYGDAILTHLPMRIIKSGPLPGHLPGGKLEPRGAIWVAIDLHGTEVNIVNTHLGLTSRERVLQIEALLGDDWLGRLNADQPVILCGDFNCVPSSKGYKLMRSRFLDAQAELKEYRPVCTFYSRLPSFRIDHVFIQPGIQVTGITVPCSELAKVASDHLPLIADLTIPCPDAAFFDEQQGTDDTRDMTARSRVAS</sequence>
<evidence type="ECO:0000313" key="4">
    <source>
        <dbReference type="Proteomes" id="UP000002216"/>
    </source>
</evidence>
<dbReference type="GO" id="GO:0004519">
    <property type="term" value="F:endonuclease activity"/>
    <property type="evidence" value="ECO:0007669"/>
    <property type="project" value="UniProtKB-KW"/>
</dbReference>
<protein>
    <submittedName>
        <fullName evidence="3">Endonuclease/exonuclease/phosphatase</fullName>
    </submittedName>
</protein>
<reference evidence="3 4" key="1">
    <citation type="journal article" date="2009" name="Stand. Genomic Sci.">
        <title>Complete genome sequence of Desulfomicrobium baculatum type strain (X).</title>
        <authorList>
            <person name="Copeland A."/>
            <person name="Spring S."/>
            <person name="Goker M."/>
            <person name="Schneider S."/>
            <person name="Lapidus A."/>
            <person name="Del Rio T.G."/>
            <person name="Tice H."/>
            <person name="Cheng J.F."/>
            <person name="Chen F."/>
            <person name="Nolan M."/>
            <person name="Bruce D."/>
            <person name="Goodwin L."/>
            <person name="Pitluck S."/>
            <person name="Ivanova N."/>
            <person name="Mavrommatis K."/>
            <person name="Ovchinnikova G."/>
            <person name="Pati A."/>
            <person name="Chen A."/>
            <person name="Palaniappan K."/>
            <person name="Land M."/>
            <person name="Hauser L."/>
            <person name="Chang Y.J."/>
            <person name="Jeffries C.C."/>
            <person name="Meincke L."/>
            <person name="Sims D."/>
            <person name="Brettin T."/>
            <person name="Detter J.C."/>
            <person name="Han C."/>
            <person name="Chain P."/>
            <person name="Bristow J."/>
            <person name="Eisen J.A."/>
            <person name="Markowitz V."/>
            <person name="Hugenholtz P."/>
            <person name="Kyrpides N.C."/>
            <person name="Klenk H.P."/>
            <person name="Lucas S."/>
        </authorList>
    </citation>
    <scope>NUCLEOTIDE SEQUENCE [LARGE SCALE GENOMIC DNA]</scope>
    <source>
        <strain evidence="4">DSM 4028 / VKM B-1378 / X</strain>
    </source>
</reference>
<dbReference type="RefSeq" id="WP_015773389.1">
    <property type="nucleotide sequence ID" value="NC_013173.1"/>
</dbReference>
<dbReference type="Gene3D" id="3.60.10.10">
    <property type="entry name" value="Endonuclease/exonuclease/phosphatase"/>
    <property type="match status" value="1"/>
</dbReference>
<dbReference type="AlphaFoldDB" id="C7LRE6"/>
<dbReference type="InterPro" id="IPR005135">
    <property type="entry name" value="Endo/exonuclease/phosphatase"/>
</dbReference>
<keyword evidence="3" id="KW-0255">Endonuclease</keyword>
<evidence type="ECO:0000259" key="2">
    <source>
        <dbReference type="Pfam" id="PF03372"/>
    </source>
</evidence>
<dbReference type="SUPFAM" id="SSF53649">
    <property type="entry name" value="Alkaline phosphatase-like"/>
    <property type="match status" value="1"/>
</dbReference>
<dbReference type="GO" id="GO:0004527">
    <property type="term" value="F:exonuclease activity"/>
    <property type="evidence" value="ECO:0007669"/>
    <property type="project" value="UniProtKB-KW"/>
</dbReference>
<dbReference type="Proteomes" id="UP000002216">
    <property type="component" value="Chromosome"/>
</dbReference>
<dbReference type="HOGENOM" id="CLU_348788_0_0_7"/>
<evidence type="ECO:0000313" key="3">
    <source>
        <dbReference type="EMBL" id="ACU89292.1"/>
    </source>
</evidence>
<accession>C7LRE6</accession>
<gene>
    <name evidence="3" type="ordered locus">Dbac_1188</name>
</gene>
<keyword evidence="3" id="KW-0540">Nuclease</keyword>
<dbReference type="PANTHER" id="PTHR14859">
    <property type="entry name" value="CALCOFLUOR WHITE HYPERSENSITIVE PROTEIN PRECURSOR"/>
    <property type="match status" value="1"/>
</dbReference>
<keyword evidence="4" id="KW-1185">Reference proteome</keyword>
<dbReference type="SUPFAM" id="SSF56219">
    <property type="entry name" value="DNase I-like"/>
    <property type="match status" value="1"/>
</dbReference>
<dbReference type="GO" id="GO:0016020">
    <property type="term" value="C:membrane"/>
    <property type="evidence" value="ECO:0007669"/>
    <property type="project" value="GOC"/>
</dbReference>
<dbReference type="KEGG" id="dba:Dbac_1188"/>
<keyword evidence="3" id="KW-0269">Exonuclease</keyword>
<evidence type="ECO:0000256" key="1">
    <source>
        <dbReference type="SAM" id="MobiDB-lite"/>
    </source>
</evidence>
<dbReference type="PANTHER" id="PTHR14859:SF15">
    <property type="entry name" value="ENDONUCLEASE_EXONUCLEASE_PHOSPHATASE DOMAIN-CONTAINING PROTEIN"/>
    <property type="match status" value="1"/>
</dbReference>
<dbReference type="Gene3D" id="3.40.720.10">
    <property type="entry name" value="Alkaline Phosphatase, subunit A"/>
    <property type="match status" value="1"/>
</dbReference>
<dbReference type="InterPro" id="IPR036691">
    <property type="entry name" value="Endo/exonu/phosph_ase_sf"/>
</dbReference>
<keyword evidence="3" id="KW-0378">Hydrolase</keyword>
<proteinExistence type="predicted"/>
<dbReference type="EMBL" id="CP001629">
    <property type="protein sequence ID" value="ACU89292.1"/>
    <property type="molecule type" value="Genomic_DNA"/>
</dbReference>
<dbReference type="eggNOG" id="COG3568">
    <property type="taxonomic scope" value="Bacteria"/>
</dbReference>